<dbReference type="AlphaFoldDB" id="A0A9D1AFY5"/>
<evidence type="ECO:0000313" key="2">
    <source>
        <dbReference type="Proteomes" id="UP000886757"/>
    </source>
</evidence>
<comment type="caution">
    <text evidence="1">The sequence shown here is derived from an EMBL/GenBank/DDBJ whole genome shotgun (WGS) entry which is preliminary data.</text>
</comment>
<gene>
    <name evidence="1" type="ORF">IAB31_12075</name>
</gene>
<sequence length="143" mass="16247">MDPQTRGLLRECSLGCKMAINSFDQMRDYVKNEELKELIDTCDKKHKSYEEEASKMLLEEGLQEKEPGMMASAFSKLTTEMKLMMRDDSSQVAKLLMDGCNMGIQTLSGYINEYQGASSQSIALAKKIVHTEEDLMKDVQKFL</sequence>
<evidence type="ECO:0008006" key="3">
    <source>
        <dbReference type="Google" id="ProtNLM"/>
    </source>
</evidence>
<dbReference type="Proteomes" id="UP000886757">
    <property type="component" value="Unassembled WGS sequence"/>
</dbReference>
<organism evidence="1 2">
    <name type="scientific">Candidatus Choladousia intestinavium</name>
    <dbReference type="NCBI Taxonomy" id="2840727"/>
    <lineage>
        <taxon>Bacteria</taxon>
        <taxon>Bacillati</taxon>
        <taxon>Bacillota</taxon>
        <taxon>Clostridia</taxon>
        <taxon>Lachnospirales</taxon>
        <taxon>Lachnospiraceae</taxon>
        <taxon>Lachnospiraceae incertae sedis</taxon>
        <taxon>Candidatus Choladousia</taxon>
    </lineage>
</organism>
<accession>A0A9D1AFY5</accession>
<dbReference type="Gene3D" id="1.20.1260.10">
    <property type="match status" value="1"/>
</dbReference>
<name>A0A9D1AFY5_9FIRM</name>
<dbReference type="EMBL" id="DVGK01000140">
    <property type="protein sequence ID" value="HIR14647.1"/>
    <property type="molecule type" value="Genomic_DNA"/>
</dbReference>
<evidence type="ECO:0000313" key="1">
    <source>
        <dbReference type="EMBL" id="HIR14647.1"/>
    </source>
</evidence>
<reference evidence="1" key="2">
    <citation type="journal article" date="2021" name="PeerJ">
        <title>Extensive microbial diversity within the chicken gut microbiome revealed by metagenomics and culture.</title>
        <authorList>
            <person name="Gilroy R."/>
            <person name="Ravi A."/>
            <person name="Getino M."/>
            <person name="Pursley I."/>
            <person name="Horton D.L."/>
            <person name="Alikhan N.F."/>
            <person name="Baker D."/>
            <person name="Gharbi K."/>
            <person name="Hall N."/>
            <person name="Watson M."/>
            <person name="Adriaenssens E.M."/>
            <person name="Foster-Nyarko E."/>
            <person name="Jarju S."/>
            <person name="Secka A."/>
            <person name="Antonio M."/>
            <person name="Oren A."/>
            <person name="Chaudhuri R.R."/>
            <person name="La Ragione R."/>
            <person name="Hildebrand F."/>
            <person name="Pallen M.J."/>
        </authorList>
    </citation>
    <scope>NUCLEOTIDE SEQUENCE</scope>
    <source>
        <strain evidence="1">ChiSjej4B22-8148</strain>
    </source>
</reference>
<protein>
    <recommendedName>
        <fullName evidence="3">DUF2383 domain-containing protein</fullName>
    </recommendedName>
</protein>
<proteinExistence type="predicted"/>
<reference evidence="1" key="1">
    <citation type="submission" date="2020-10" db="EMBL/GenBank/DDBJ databases">
        <authorList>
            <person name="Gilroy R."/>
        </authorList>
    </citation>
    <scope>NUCLEOTIDE SEQUENCE</scope>
    <source>
        <strain evidence="1">ChiSjej4B22-8148</strain>
    </source>
</reference>
<dbReference type="InterPro" id="IPR012347">
    <property type="entry name" value="Ferritin-like"/>
</dbReference>